<dbReference type="GO" id="GO:0055085">
    <property type="term" value="P:transmembrane transport"/>
    <property type="evidence" value="ECO:0007669"/>
    <property type="project" value="TreeGrafter"/>
</dbReference>
<dbReference type="Pfam" id="PF01594">
    <property type="entry name" value="AI-2E_transport"/>
    <property type="match status" value="1"/>
</dbReference>
<dbReference type="Proteomes" id="UP000295718">
    <property type="component" value="Unassembled WGS sequence"/>
</dbReference>
<evidence type="ECO:0000256" key="5">
    <source>
        <dbReference type="ARBA" id="ARBA00022692"/>
    </source>
</evidence>
<evidence type="ECO:0000313" key="10">
    <source>
        <dbReference type="EMBL" id="TCL58549.1"/>
    </source>
</evidence>
<keyword evidence="4" id="KW-1003">Cell membrane</keyword>
<feature type="region of interest" description="Disordered" evidence="8">
    <location>
        <begin position="414"/>
        <end position="445"/>
    </location>
</feature>
<keyword evidence="3" id="KW-0813">Transport</keyword>
<keyword evidence="7 9" id="KW-0472">Membrane</keyword>
<feature type="transmembrane region" description="Helical" evidence="9">
    <location>
        <begin position="277"/>
        <end position="296"/>
    </location>
</feature>
<gene>
    <name evidence="10" type="ORF">EDD76_106202</name>
</gene>
<dbReference type="PANTHER" id="PTHR21716:SF53">
    <property type="entry name" value="PERMEASE PERM-RELATED"/>
    <property type="match status" value="1"/>
</dbReference>
<evidence type="ECO:0000256" key="3">
    <source>
        <dbReference type="ARBA" id="ARBA00022448"/>
    </source>
</evidence>
<keyword evidence="11" id="KW-1185">Reference proteome</keyword>
<evidence type="ECO:0000256" key="2">
    <source>
        <dbReference type="ARBA" id="ARBA00009773"/>
    </source>
</evidence>
<comment type="caution">
    <text evidence="10">The sequence shown here is derived from an EMBL/GenBank/DDBJ whole genome shotgun (WGS) entry which is preliminary data.</text>
</comment>
<feature type="transmembrane region" description="Helical" evidence="9">
    <location>
        <begin position="94"/>
        <end position="115"/>
    </location>
</feature>
<evidence type="ECO:0000256" key="1">
    <source>
        <dbReference type="ARBA" id="ARBA00004651"/>
    </source>
</evidence>
<dbReference type="EMBL" id="SLUO01000006">
    <property type="protein sequence ID" value="TCL58549.1"/>
    <property type="molecule type" value="Genomic_DNA"/>
</dbReference>
<feature type="transmembrane region" description="Helical" evidence="9">
    <location>
        <begin position="344"/>
        <end position="377"/>
    </location>
</feature>
<evidence type="ECO:0000256" key="9">
    <source>
        <dbReference type="SAM" id="Phobius"/>
    </source>
</evidence>
<feature type="transmembrane region" description="Helical" evidence="9">
    <location>
        <begin position="303"/>
        <end position="324"/>
    </location>
</feature>
<comment type="similarity">
    <text evidence="2">Belongs to the autoinducer-2 exporter (AI-2E) (TC 2.A.86) family.</text>
</comment>
<evidence type="ECO:0000256" key="7">
    <source>
        <dbReference type="ARBA" id="ARBA00023136"/>
    </source>
</evidence>
<evidence type="ECO:0000256" key="4">
    <source>
        <dbReference type="ARBA" id="ARBA00022475"/>
    </source>
</evidence>
<evidence type="ECO:0000256" key="6">
    <source>
        <dbReference type="ARBA" id="ARBA00022989"/>
    </source>
</evidence>
<name>A0A4R1QZX4_9FIRM</name>
<keyword evidence="6 9" id="KW-1133">Transmembrane helix</keyword>
<proteinExistence type="inferred from homology"/>
<keyword evidence="5 9" id="KW-0812">Transmembrane</keyword>
<dbReference type="AlphaFoldDB" id="A0A4R1QZX4"/>
<dbReference type="OrthoDB" id="9793390at2"/>
<accession>A0A4R1QZX4</accession>
<feature type="transmembrane region" description="Helical" evidence="9">
    <location>
        <begin position="9"/>
        <end position="30"/>
    </location>
</feature>
<dbReference type="STRING" id="1469948.GCA_000732725_01288"/>
<feature type="transmembrane region" description="Helical" evidence="9">
    <location>
        <begin position="36"/>
        <end position="60"/>
    </location>
</feature>
<sequence>MKFRIDKKYFYWGITAFIVIAAAICFYYLLFHGANISIGFHTVARIAMPVLDGFLLAYLLTPVLNAIERKIIIPLCSKCKININKKNSKRVRGLSILITVSMVTVVLYGFFAMVIPQLIRSIQSIIFQFPIYINNLTIWTTKLLADNPDIEKVVTDLFNQYSEEMTNYLNHNLLPQMNGILKSISLSFLGFLMQLWNLIIGFIISIYILYSKELFAGQAKKIAYALFETKTANAVIADVRFTHKTFSGYIVGKIIDSVMVGLVCFAGTTLMGTPYSVLISVIIGTTNIIPFFGPYLGAIPSALLILMVNPLQCLYFIIFILILQQIDGNILEPKILGDSTGLSGFWVIFSITLFGGMFGILGMIAGVPIFAIIYAAIRSLINQMLLKKKMPVKTNDYMDVGSIEDGVFIPYEPEKSDYSKSEQHSDKGKAQAEKSELKDEVKKED</sequence>
<dbReference type="PANTHER" id="PTHR21716">
    <property type="entry name" value="TRANSMEMBRANE PROTEIN"/>
    <property type="match status" value="1"/>
</dbReference>
<feature type="transmembrane region" description="Helical" evidence="9">
    <location>
        <begin position="184"/>
        <end position="210"/>
    </location>
</feature>
<evidence type="ECO:0000313" key="11">
    <source>
        <dbReference type="Proteomes" id="UP000295718"/>
    </source>
</evidence>
<comment type="subcellular location">
    <subcellularLocation>
        <location evidence="1">Cell membrane</location>
        <topology evidence="1">Multi-pass membrane protein</topology>
    </subcellularLocation>
</comment>
<dbReference type="InterPro" id="IPR002549">
    <property type="entry name" value="AI-2E-like"/>
</dbReference>
<reference evidence="10 11" key="1">
    <citation type="submission" date="2019-03" db="EMBL/GenBank/DDBJ databases">
        <title>Genomic Encyclopedia of Type Strains, Phase IV (KMG-IV): sequencing the most valuable type-strain genomes for metagenomic binning, comparative biology and taxonomic classification.</title>
        <authorList>
            <person name="Goeker M."/>
        </authorList>
    </citation>
    <scope>NUCLEOTIDE SEQUENCE [LARGE SCALE GENOMIC DNA]</scope>
    <source>
        <strain evidence="10 11">DSM 100556</strain>
    </source>
</reference>
<protein>
    <submittedName>
        <fullName evidence="10">Putative PurR-regulated permease PerM</fullName>
    </submittedName>
</protein>
<dbReference type="GO" id="GO:0005886">
    <property type="term" value="C:plasma membrane"/>
    <property type="evidence" value="ECO:0007669"/>
    <property type="project" value="UniProtKB-SubCell"/>
</dbReference>
<feature type="transmembrane region" description="Helical" evidence="9">
    <location>
        <begin position="250"/>
        <end position="271"/>
    </location>
</feature>
<evidence type="ECO:0000256" key="8">
    <source>
        <dbReference type="SAM" id="MobiDB-lite"/>
    </source>
</evidence>
<organism evidence="10 11">
    <name type="scientific">Kineothrix alysoides</name>
    <dbReference type="NCBI Taxonomy" id="1469948"/>
    <lineage>
        <taxon>Bacteria</taxon>
        <taxon>Bacillati</taxon>
        <taxon>Bacillota</taxon>
        <taxon>Clostridia</taxon>
        <taxon>Lachnospirales</taxon>
        <taxon>Lachnospiraceae</taxon>
        <taxon>Kineothrix</taxon>
    </lineage>
</organism>
<dbReference type="RefSeq" id="WP_031390011.1">
    <property type="nucleotide sequence ID" value="NZ_JPNB01000001.1"/>
</dbReference>